<evidence type="ECO:0000259" key="4">
    <source>
        <dbReference type="Pfam" id="PF00148"/>
    </source>
</evidence>
<dbReference type="PANTHER" id="PTHR33712">
    <property type="entry name" value="LIGHT-INDEPENDENT PROTOCHLOROPHYLLIDE REDUCTASE SUBUNIT B"/>
    <property type="match status" value="1"/>
</dbReference>
<accession>A0A1H7YTW7</accession>
<dbReference type="PROSITE" id="PS00699">
    <property type="entry name" value="NITROGENASE_1_1"/>
    <property type="match status" value="1"/>
</dbReference>
<evidence type="ECO:0000313" key="6">
    <source>
        <dbReference type="Proteomes" id="UP000198744"/>
    </source>
</evidence>
<proteinExistence type="inferred from homology"/>
<dbReference type="Proteomes" id="UP000198744">
    <property type="component" value="Unassembled WGS sequence"/>
</dbReference>
<organism evidence="5 6">
    <name type="scientific">Syntrophus gentianae</name>
    <dbReference type="NCBI Taxonomy" id="43775"/>
    <lineage>
        <taxon>Bacteria</taxon>
        <taxon>Pseudomonadati</taxon>
        <taxon>Thermodesulfobacteriota</taxon>
        <taxon>Syntrophia</taxon>
        <taxon>Syntrophales</taxon>
        <taxon>Syntrophaceae</taxon>
        <taxon>Syntrophus</taxon>
    </lineage>
</organism>
<dbReference type="Pfam" id="PF00148">
    <property type="entry name" value="Oxidored_nitro"/>
    <property type="match status" value="1"/>
</dbReference>
<dbReference type="PANTHER" id="PTHR33712:SF7">
    <property type="entry name" value="LIGHT-INDEPENDENT PROTOCHLOROPHYLLIDE REDUCTASE SUBUNIT B"/>
    <property type="match status" value="1"/>
</dbReference>
<dbReference type="AlphaFoldDB" id="A0A1H7YTW7"/>
<dbReference type="InterPro" id="IPR050152">
    <property type="entry name" value="ChlB/BchB/BchZ"/>
</dbReference>
<keyword evidence="6" id="KW-1185">Reference proteome</keyword>
<evidence type="ECO:0000256" key="2">
    <source>
        <dbReference type="ARBA" id="ARBA00023231"/>
    </source>
</evidence>
<sequence>MKNADVLPFRGKEDPSFVSTRNACKLCAPLGAGIAFRGIEGCIPLIHGSQGCSTYIRRYVISHFREPIDIASSNFSETSAIFGGGDNLKKALDNVIRQYNPTAVGIATTCLSETIGDDIRLYLDQYRAERRDVALPALLSASTPSYRGTHMDGYSAALKATVAGLAEKGEGQDRINLLPGFLSPADLRSIKEILSDFGMAYTMLPDYSETLDGQSWSEYQKLAPGGTTIEAIQKMGSARETLQLGRSLADQDTAATFLKSEFGVPVRTLGYPVGIRETDRFFSELKALSGSDIPGKYSRERGRLVDSYIDGHKYAFGKRAVLYGEMDLVVSLASFLDEIGMDPVLCATGAASERFKELVTAVLEHPSPDLLVLEDSDFATLRERCRSLRPDVILGNSKGYPLARELGIPLVRAGFPIHDRIGAQRIRIAGYEGTQQLYDRIVNALLEHRQEESPVGYSYM</sequence>
<dbReference type="SUPFAM" id="SSF53807">
    <property type="entry name" value="Helical backbone' metal receptor"/>
    <property type="match status" value="1"/>
</dbReference>
<dbReference type="STRING" id="43775.SAMN04489760_11817"/>
<dbReference type="EMBL" id="FOBS01000018">
    <property type="protein sequence ID" value="SEM49393.1"/>
    <property type="molecule type" value="Genomic_DNA"/>
</dbReference>
<gene>
    <name evidence="5" type="ORF">SAMN04489760_11817</name>
</gene>
<protein>
    <submittedName>
        <fullName evidence="5">Nitrogenase molybdenum-iron protein NifN</fullName>
    </submittedName>
</protein>
<dbReference type="Gene3D" id="1.20.89.10">
    <property type="entry name" value="Nitrogenase Molybdenum-iron Protein, subunit B, domain 4"/>
    <property type="match status" value="1"/>
</dbReference>
<evidence type="ECO:0000313" key="5">
    <source>
        <dbReference type="EMBL" id="SEM49393.1"/>
    </source>
</evidence>
<dbReference type="Gene3D" id="3.40.50.1980">
    <property type="entry name" value="Nitrogenase molybdenum iron protein domain"/>
    <property type="match status" value="3"/>
</dbReference>
<comment type="similarity">
    <text evidence="1 3">Belongs to the NifD/NifK/NifE/NifN family.</text>
</comment>
<dbReference type="InterPro" id="IPR000318">
    <property type="entry name" value="Nase_comp1_CS"/>
</dbReference>
<dbReference type="GO" id="GO:0016163">
    <property type="term" value="F:nitrogenase activity"/>
    <property type="evidence" value="ECO:0007669"/>
    <property type="project" value="InterPro"/>
</dbReference>
<name>A0A1H7YTW7_9BACT</name>
<dbReference type="OrthoDB" id="9800746at2"/>
<evidence type="ECO:0000256" key="1">
    <source>
        <dbReference type="ARBA" id="ARBA00011002"/>
    </source>
</evidence>
<dbReference type="RefSeq" id="WP_093883926.1">
    <property type="nucleotide sequence ID" value="NZ_FOBS01000018.1"/>
</dbReference>
<dbReference type="InterPro" id="IPR000510">
    <property type="entry name" value="Nase/OxRdtase_comp1"/>
</dbReference>
<reference evidence="5 6" key="1">
    <citation type="submission" date="2016-10" db="EMBL/GenBank/DDBJ databases">
        <authorList>
            <person name="de Groot N.N."/>
        </authorList>
    </citation>
    <scope>NUCLEOTIDE SEQUENCE [LARGE SCALE GENOMIC DNA]</scope>
    <source>
        <strain evidence="5 6">DSM 8423</strain>
    </source>
</reference>
<evidence type="ECO:0000256" key="3">
    <source>
        <dbReference type="RuleBase" id="RU004021"/>
    </source>
</evidence>
<feature type="domain" description="Nitrogenase/oxidoreductase component 1" evidence="4">
    <location>
        <begin position="27"/>
        <end position="445"/>
    </location>
</feature>
<keyword evidence="2 3" id="KW-0535">Nitrogen fixation</keyword>